<evidence type="ECO:0000256" key="1">
    <source>
        <dbReference type="ARBA" id="ARBA00004651"/>
    </source>
</evidence>
<feature type="transmembrane region" description="Helical" evidence="8">
    <location>
        <begin position="375"/>
        <end position="395"/>
    </location>
</feature>
<evidence type="ECO:0000259" key="9">
    <source>
        <dbReference type="Pfam" id="PF02687"/>
    </source>
</evidence>
<dbReference type="InterPro" id="IPR003838">
    <property type="entry name" value="ABC3_permease_C"/>
</dbReference>
<feature type="transmembrane region" description="Helical" evidence="8">
    <location>
        <begin position="52"/>
        <end position="75"/>
    </location>
</feature>
<evidence type="ECO:0000256" key="4">
    <source>
        <dbReference type="ARBA" id="ARBA00022989"/>
    </source>
</evidence>
<keyword evidence="4 8" id="KW-1133">Transmembrane helix</keyword>
<feature type="transmembrane region" description="Helical" evidence="8">
    <location>
        <begin position="332"/>
        <end position="355"/>
    </location>
</feature>
<dbReference type="InterPro" id="IPR050250">
    <property type="entry name" value="Macrolide_Exporter_MacB"/>
</dbReference>
<dbReference type="Pfam" id="PF02687">
    <property type="entry name" value="FtsX"/>
    <property type="match status" value="2"/>
</dbReference>
<proteinExistence type="inferred from homology"/>
<dbReference type="GeneID" id="95604486"/>
<name>A0ABY6R8U5_9ACTN</name>
<feature type="transmembrane region" description="Helical" evidence="8">
    <location>
        <begin position="686"/>
        <end position="710"/>
    </location>
</feature>
<evidence type="ECO:0000256" key="5">
    <source>
        <dbReference type="ARBA" id="ARBA00023136"/>
    </source>
</evidence>
<keyword evidence="11" id="KW-1185">Reference proteome</keyword>
<dbReference type="PANTHER" id="PTHR30572">
    <property type="entry name" value="MEMBRANE COMPONENT OF TRANSPORTER-RELATED"/>
    <property type="match status" value="1"/>
</dbReference>
<accession>A0ABY6R8U5</accession>
<evidence type="ECO:0000313" key="10">
    <source>
        <dbReference type="EMBL" id="UZX25344.1"/>
    </source>
</evidence>
<organism evidence="10 11">
    <name type="scientific">Streptomyces tanashiensis</name>
    <dbReference type="NCBI Taxonomy" id="67367"/>
    <lineage>
        <taxon>Bacteria</taxon>
        <taxon>Bacillati</taxon>
        <taxon>Actinomycetota</taxon>
        <taxon>Actinomycetes</taxon>
        <taxon>Kitasatosporales</taxon>
        <taxon>Streptomycetaceae</taxon>
        <taxon>Streptomyces</taxon>
    </lineage>
</organism>
<protein>
    <submittedName>
        <fullName evidence="10">FtsX-like permease family protein</fullName>
    </submittedName>
</protein>
<evidence type="ECO:0000256" key="8">
    <source>
        <dbReference type="SAM" id="Phobius"/>
    </source>
</evidence>
<evidence type="ECO:0000256" key="3">
    <source>
        <dbReference type="ARBA" id="ARBA00022692"/>
    </source>
</evidence>
<keyword evidence="5 8" id="KW-0472">Membrane</keyword>
<dbReference type="RefSeq" id="WP_267259933.1">
    <property type="nucleotide sequence ID" value="NZ_CP084204.1"/>
</dbReference>
<evidence type="ECO:0000256" key="2">
    <source>
        <dbReference type="ARBA" id="ARBA00022475"/>
    </source>
</evidence>
<feature type="region of interest" description="Disordered" evidence="7">
    <location>
        <begin position="1"/>
        <end position="36"/>
    </location>
</feature>
<feature type="transmembrane region" description="Helical" evidence="8">
    <location>
        <begin position="281"/>
        <end position="311"/>
    </location>
</feature>
<comment type="similarity">
    <text evidence="6">Belongs to the ABC-4 integral membrane protein family.</text>
</comment>
<feature type="transmembrane region" description="Helical" evidence="8">
    <location>
        <begin position="731"/>
        <end position="755"/>
    </location>
</feature>
<evidence type="ECO:0000256" key="7">
    <source>
        <dbReference type="SAM" id="MobiDB-lite"/>
    </source>
</evidence>
<feature type="transmembrane region" description="Helical" evidence="8">
    <location>
        <begin position="785"/>
        <end position="809"/>
    </location>
</feature>
<dbReference type="Proteomes" id="UP001164506">
    <property type="component" value="Chromosome"/>
</dbReference>
<evidence type="ECO:0000256" key="6">
    <source>
        <dbReference type="ARBA" id="ARBA00038076"/>
    </source>
</evidence>
<keyword evidence="2" id="KW-1003">Cell membrane</keyword>
<feature type="domain" description="ABC3 transporter permease C-terminal" evidence="9">
    <location>
        <begin position="287"/>
        <end position="404"/>
    </location>
</feature>
<dbReference type="EMBL" id="CP084204">
    <property type="protein sequence ID" value="UZX25344.1"/>
    <property type="molecule type" value="Genomic_DNA"/>
</dbReference>
<feature type="domain" description="ABC3 transporter permease C-terminal" evidence="9">
    <location>
        <begin position="690"/>
        <end position="798"/>
    </location>
</feature>
<dbReference type="PANTHER" id="PTHR30572:SF4">
    <property type="entry name" value="ABC TRANSPORTER PERMEASE YTRF"/>
    <property type="match status" value="1"/>
</dbReference>
<feature type="transmembrane region" description="Helical" evidence="8">
    <location>
        <begin position="454"/>
        <end position="477"/>
    </location>
</feature>
<comment type="subcellular location">
    <subcellularLocation>
        <location evidence="1">Cell membrane</location>
        <topology evidence="1">Multi-pass membrane protein</topology>
    </subcellularLocation>
</comment>
<gene>
    <name evidence="10" type="ORF">LDH80_33615</name>
</gene>
<evidence type="ECO:0000313" key="11">
    <source>
        <dbReference type="Proteomes" id="UP001164506"/>
    </source>
</evidence>
<sequence>MNAVPVRGSGRSAEGALGRTGAPPASDSGRSGGGGALGRVVRAGVGRRRTQTAVMVLTTLLSVASAVLALGLLVASGAPFDRAFARQQGAHLTVRFDGAAVTPERLAATARASGVAAASGPFAVTSLRLSADRAAPPGFAPPPLTVVGRASPAGPVDAVTLTEGRWATAPGEIVLERGSEPPSSGPGARLTSGGVTLTVVGIAESVGESADAWVVPQQLTALAGGRPAALQMLYRLTDAGTADEVTAGQKAVTAAAPAGSVTGTRSYLDVRETARESTAAFVPFVTAFALLGLAMSVLVIGIVVSGAVGAATRRIGILKSLGFTPFQVGRAYVAQALIPGTVGAVLGVALGNALAVPLMAEVAEVYGTTEVLVPVWVDLVVPAAALALVAATALAPALRAARLPTATVLRVGPADGVGRGHRIRGLLGRLPLPRPVTLGLAAPFARPARAASTAAAVTFGALAVTFAVGLGSTLVAVKADGDPDRGGDVTVRTVALPRGNPDTPGGGVPLPGKPADPAAVAAVIAGLPGTDSVYRTARAQLDVAGLKGGAPLVAYEGDTAGSRHTMVSGRWFGATGEAVAATRFLRATGVRVGDAVTLSERGRTVRVRIVGEVFDLGDDGMTLRTGAASVAALRARHQPADFAVTVTAGTDAARYAERLDAAVRPLGAEAAVTGESKSSVIRAMQALIVMLTLILVVVACLGVLNTVVLDSRDRVRDLGVFKALGMTPRQTVAQVLTSVGAIGLVSGLVGVPLGVALHGAVMPAMGRAVGTTIPPADIDVYGTPLLVLLATAGVVIATAGALLPAGWAARTATARALRAE</sequence>
<reference evidence="10" key="1">
    <citation type="submission" date="2021-09" db="EMBL/GenBank/DDBJ databases">
        <title>Complete genome sequence and metabolic characterization of Streptomyces tanashiensis DSM 731 the producer of antibacterial Kalafungin and diverse secondary metabolites.</title>
        <authorList>
            <person name="Abbasi M.N."/>
            <person name="Anwar M.N."/>
            <person name="Alam K."/>
            <person name="Shoaib M."/>
            <person name="Lin Z."/>
            <person name="Hayat M."/>
            <person name="Ali M.I."/>
            <person name="Malik H.M.T."/>
            <person name="Ahmed I."/>
            <person name="Li A."/>
            <person name="Hailong Wang H."/>
            <person name="Zhang Y."/>
        </authorList>
    </citation>
    <scope>NUCLEOTIDE SEQUENCE</scope>
    <source>
        <strain evidence="10">Kala</strain>
    </source>
</reference>
<keyword evidence="3 8" id="KW-0812">Transmembrane</keyword>